<feature type="binding site" description="axial binding residue" evidence="13">
    <location>
        <position position="560"/>
    </location>
    <ligand>
        <name>heme</name>
        <dbReference type="ChEBI" id="CHEBI:30413"/>
    </ligand>
    <ligandPart>
        <name>Fe</name>
        <dbReference type="ChEBI" id="CHEBI:18248"/>
    </ligandPart>
</feature>
<comment type="similarity">
    <text evidence="4">Belongs to the cytochrome P450 family.</text>
</comment>
<sequence>MWESKPKALEVVGPDQLLTTIFCVNVAALPHGNISEDQYSAVGTTSALHSATLSFLKMTEDQLFIIFSSRFRAIPWPTILNSSDPNMNALIHFLSPLALTLGAFSLYKLSRLLWREYVSNPLNGIPGPPSPSWFYGNMRQIREGEIASLHEGWVKEYGTTIKFKVFFGVSRLFTMDLKALNHVMMNSQIYYKPEQAKSFLSRLLGDGVLVTEGSKHREQNPAFGAAQIRELTEIFVEKALELRDVWIADVEKQAQGVKPQARINVMTGLSKMTLDVIGLAGFDYKFNSLSGEKNELNEAFSMVFNSRLPMPFLFVLRTMLGRLGSFLVPLPGDKPRRQARATMERIGKQLLTESRTALEQVDGEKDERFRKRDLLSLLLKANMSADVHQRMSDEDVLAQVPTFLVAGHETTSNATTWALHALSLNPQVQSKLRDELFTIDTENPTMDELNALPYLDAVVRETLRAHAPVPGTARVAIKDDIVPLDTPFVDQNGKVRDSLLIRKGQTITIPILAINRSEQIWGPDAREFKPERWESPPEAASGIPGVWGHMLTFLGGPRACIGFRFSLVEMKVLLFTLIRAFEFEPAVPVHDVGTKSTVVQRPFLISEPKAGVQMPLLMKRYLLAYHWEPNGPRNGFSLIQFCAS</sequence>
<evidence type="ECO:0000256" key="13">
    <source>
        <dbReference type="PIRSR" id="PIRSR602403-1"/>
    </source>
</evidence>
<evidence type="ECO:0000256" key="4">
    <source>
        <dbReference type="ARBA" id="ARBA00010617"/>
    </source>
</evidence>
<evidence type="ECO:0000256" key="2">
    <source>
        <dbReference type="ARBA" id="ARBA00004370"/>
    </source>
</evidence>
<dbReference type="GO" id="GO:0005506">
    <property type="term" value="F:iron ion binding"/>
    <property type="evidence" value="ECO:0007669"/>
    <property type="project" value="InterPro"/>
</dbReference>
<dbReference type="InterPro" id="IPR001128">
    <property type="entry name" value="Cyt_P450"/>
</dbReference>
<evidence type="ECO:0008006" key="16">
    <source>
        <dbReference type="Google" id="ProtNLM"/>
    </source>
</evidence>
<keyword evidence="15" id="KW-1185">Reference proteome</keyword>
<evidence type="ECO:0000256" key="7">
    <source>
        <dbReference type="ARBA" id="ARBA00022723"/>
    </source>
</evidence>
<dbReference type="GO" id="GO:0016705">
    <property type="term" value="F:oxidoreductase activity, acting on paired donors, with incorporation or reduction of molecular oxygen"/>
    <property type="evidence" value="ECO:0007669"/>
    <property type="project" value="InterPro"/>
</dbReference>
<dbReference type="EMBL" id="JANIEX010000232">
    <property type="protein sequence ID" value="KAJ3570546.1"/>
    <property type="molecule type" value="Genomic_DNA"/>
</dbReference>
<evidence type="ECO:0000256" key="6">
    <source>
        <dbReference type="ARBA" id="ARBA00022692"/>
    </source>
</evidence>
<dbReference type="GO" id="GO:0004497">
    <property type="term" value="F:monooxygenase activity"/>
    <property type="evidence" value="ECO:0007669"/>
    <property type="project" value="UniProtKB-KW"/>
</dbReference>
<comment type="subcellular location">
    <subcellularLocation>
        <location evidence="2">Membrane</location>
    </subcellularLocation>
</comment>
<keyword evidence="8" id="KW-1133">Transmembrane helix</keyword>
<dbReference type="PANTHER" id="PTHR24305">
    <property type="entry name" value="CYTOCHROME P450"/>
    <property type="match status" value="1"/>
</dbReference>
<evidence type="ECO:0000256" key="5">
    <source>
        <dbReference type="ARBA" id="ARBA00022617"/>
    </source>
</evidence>
<name>A0AAD5VXF7_9AGAR</name>
<reference evidence="14" key="1">
    <citation type="submission" date="2022-07" db="EMBL/GenBank/DDBJ databases">
        <title>Genome Sequence of Leucocoprinus birnbaumii.</title>
        <authorList>
            <person name="Buettner E."/>
        </authorList>
    </citation>
    <scope>NUCLEOTIDE SEQUENCE</scope>
    <source>
        <strain evidence="14">VT141</strain>
    </source>
</reference>
<dbReference type="InterPro" id="IPR050121">
    <property type="entry name" value="Cytochrome_P450_monoxygenase"/>
</dbReference>
<dbReference type="SUPFAM" id="SSF48264">
    <property type="entry name" value="Cytochrome P450"/>
    <property type="match status" value="1"/>
</dbReference>
<organism evidence="14 15">
    <name type="scientific">Leucocoprinus birnbaumii</name>
    <dbReference type="NCBI Taxonomy" id="56174"/>
    <lineage>
        <taxon>Eukaryota</taxon>
        <taxon>Fungi</taxon>
        <taxon>Dikarya</taxon>
        <taxon>Basidiomycota</taxon>
        <taxon>Agaricomycotina</taxon>
        <taxon>Agaricomycetes</taxon>
        <taxon>Agaricomycetidae</taxon>
        <taxon>Agaricales</taxon>
        <taxon>Agaricineae</taxon>
        <taxon>Agaricaceae</taxon>
        <taxon>Leucocoprinus</taxon>
    </lineage>
</organism>
<evidence type="ECO:0000313" key="15">
    <source>
        <dbReference type="Proteomes" id="UP001213000"/>
    </source>
</evidence>
<dbReference type="PANTHER" id="PTHR24305:SF166">
    <property type="entry name" value="CYTOCHROME P450 12A4, MITOCHONDRIAL-RELATED"/>
    <property type="match status" value="1"/>
</dbReference>
<comment type="pathway">
    <text evidence="3">Secondary metabolite biosynthesis; terpenoid biosynthesis.</text>
</comment>
<dbReference type="GO" id="GO:0016020">
    <property type="term" value="C:membrane"/>
    <property type="evidence" value="ECO:0007669"/>
    <property type="project" value="UniProtKB-SubCell"/>
</dbReference>
<keyword evidence="6" id="KW-0812">Transmembrane</keyword>
<protein>
    <recommendedName>
        <fullName evidence="16">Cytochrome P450</fullName>
    </recommendedName>
</protein>
<accession>A0AAD5VXF7</accession>
<evidence type="ECO:0000256" key="9">
    <source>
        <dbReference type="ARBA" id="ARBA00023002"/>
    </source>
</evidence>
<keyword evidence="11" id="KW-0503">Monooxygenase</keyword>
<evidence type="ECO:0000256" key="1">
    <source>
        <dbReference type="ARBA" id="ARBA00001971"/>
    </source>
</evidence>
<dbReference type="GO" id="GO:0020037">
    <property type="term" value="F:heme binding"/>
    <property type="evidence" value="ECO:0007669"/>
    <property type="project" value="InterPro"/>
</dbReference>
<proteinExistence type="inferred from homology"/>
<evidence type="ECO:0000256" key="11">
    <source>
        <dbReference type="ARBA" id="ARBA00023033"/>
    </source>
</evidence>
<keyword evidence="7 13" id="KW-0479">Metal-binding</keyword>
<dbReference type="InterPro" id="IPR036396">
    <property type="entry name" value="Cyt_P450_sf"/>
</dbReference>
<dbReference type="AlphaFoldDB" id="A0AAD5VXF7"/>
<dbReference type="InterPro" id="IPR002403">
    <property type="entry name" value="Cyt_P450_E_grp-IV"/>
</dbReference>
<keyword evidence="5 13" id="KW-0349">Heme</keyword>
<dbReference type="CDD" id="cd11069">
    <property type="entry name" value="CYP_FUM15-like"/>
    <property type="match status" value="1"/>
</dbReference>
<evidence type="ECO:0000256" key="12">
    <source>
        <dbReference type="ARBA" id="ARBA00023136"/>
    </source>
</evidence>
<gene>
    <name evidence="14" type="ORF">NP233_g4326</name>
</gene>
<dbReference type="Pfam" id="PF00067">
    <property type="entry name" value="p450"/>
    <property type="match status" value="1"/>
</dbReference>
<comment type="caution">
    <text evidence="14">The sequence shown here is derived from an EMBL/GenBank/DDBJ whole genome shotgun (WGS) entry which is preliminary data.</text>
</comment>
<comment type="cofactor">
    <cofactor evidence="1 13">
        <name>heme</name>
        <dbReference type="ChEBI" id="CHEBI:30413"/>
    </cofactor>
</comment>
<dbReference type="Gene3D" id="1.10.630.10">
    <property type="entry name" value="Cytochrome P450"/>
    <property type="match status" value="1"/>
</dbReference>
<evidence type="ECO:0000256" key="8">
    <source>
        <dbReference type="ARBA" id="ARBA00022989"/>
    </source>
</evidence>
<evidence type="ECO:0000256" key="3">
    <source>
        <dbReference type="ARBA" id="ARBA00004721"/>
    </source>
</evidence>
<dbReference type="PRINTS" id="PR00465">
    <property type="entry name" value="EP450IV"/>
</dbReference>
<dbReference type="PRINTS" id="PR00385">
    <property type="entry name" value="P450"/>
</dbReference>
<evidence type="ECO:0000313" key="14">
    <source>
        <dbReference type="EMBL" id="KAJ3570546.1"/>
    </source>
</evidence>
<keyword evidence="9" id="KW-0560">Oxidoreductase</keyword>
<evidence type="ECO:0000256" key="10">
    <source>
        <dbReference type="ARBA" id="ARBA00023004"/>
    </source>
</evidence>
<keyword evidence="12" id="KW-0472">Membrane</keyword>
<dbReference type="Proteomes" id="UP001213000">
    <property type="component" value="Unassembled WGS sequence"/>
</dbReference>
<keyword evidence="10 13" id="KW-0408">Iron</keyword>